<proteinExistence type="predicted"/>
<dbReference type="EMBL" id="CM056741">
    <property type="protein sequence ID" value="KAJ8682347.1"/>
    <property type="molecule type" value="Genomic_DNA"/>
</dbReference>
<name>A0ACC2PIX4_9HYME</name>
<accession>A0ACC2PIX4</accession>
<gene>
    <name evidence="1" type="ORF">QAD02_018139</name>
</gene>
<evidence type="ECO:0000313" key="1">
    <source>
        <dbReference type="EMBL" id="KAJ8682347.1"/>
    </source>
</evidence>
<organism evidence="1 2">
    <name type="scientific">Eretmocerus hayati</name>
    <dbReference type="NCBI Taxonomy" id="131215"/>
    <lineage>
        <taxon>Eukaryota</taxon>
        <taxon>Metazoa</taxon>
        <taxon>Ecdysozoa</taxon>
        <taxon>Arthropoda</taxon>
        <taxon>Hexapoda</taxon>
        <taxon>Insecta</taxon>
        <taxon>Pterygota</taxon>
        <taxon>Neoptera</taxon>
        <taxon>Endopterygota</taxon>
        <taxon>Hymenoptera</taxon>
        <taxon>Apocrita</taxon>
        <taxon>Proctotrupomorpha</taxon>
        <taxon>Chalcidoidea</taxon>
        <taxon>Aphelinidae</taxon>
        <taxon>Aphelininae</taxon>
        <taxon>Eretmocerus</taxon>
    </lineage>
</organism>
<evidence type="ECO:0000313" key="2">
    <source>
        <dbReference type="Proteomes" id="UP001239111"/>
    </source>
</evidence>
<comment type="caution">
    <text evidence="1">The sequence shown here is derived from an EMBL/GenBank/DDBJ whole genome shotgun (WGS) entry which is preliminary data.</text>
</comment>
<protein>
    <submittedName>
        <fullName evidence="1">Uncharacterized protein</fullName>
    </submittedName>
</protein>
<dbReference type="Proteomes" id="UP001239111">
    <property type="component" value="Chromosome 1"/>
</dbReference>
<sequence length="289" mass="33626">MILLLLSGTAIPLLVLFDARAELSACRDEFEWAGFSFPHALQYSWDHMAESELMRNIKENVPGSGNSIMTNHGPYEQMTQEPWWILQERRARALAAKHEQAAQQFQRDLRGAAERYKQEMQRLQQKLRWDAEKREQAAQQIQRDFRMAAEIRKQDAQRIQQEAKLAIAKTRDINQILSKICTDSETKLQLQNSYAHQKGAHVFISNQNRYSNNNQGVMYDDRLDLITDGVFKHLQCRYDDGKRSREPANMFSGFTIDLTRENPVCVYMNEIKCDNGLNYKDSYITILNG</sequence>
<keyword evidence="2" id="KW-1185">Reference proteome</keyword>
<reference evidence="1" key="1">
    <citation type="submission" date="2023-04" db="EMBL/GenBank/DDBJ databases">
        <title>A chromosome-level genome assembly of the parasitoid wasp Eretmocerus hayati.</title>
        <authorList>
            <person name="Zhong Y."/>
            <person name="Liu S."/>
            <person name="Liu Y."/>
        </authorList>
    </citation>
    <scope>NUCLEOTIDE SEQUENCE</scope>
    <source>
        <strain evidence="1">ZJU_SS_LIU_2023</strain>
    </source>
</reference>